<feature type="domain" description="BPL/LPL catalytic" evidence="6">
    <location>
        <begin position="7"/>
        <end position="198"/>
    </location>
</feature>
<dbReference type="PROSITE" id="PS51733">
    <property type="entry name" value="BPL_LPL_CATALYTIC"/>
    <property type="match status" value="1"/>
</dbReference>
<dbReference type="SUPFAM" id="SSF50037">
    <property type="entry name" value="C-terminal domain of transcriptional repressors"/>
    <property type="match status" value="1"/>
</dbReference>
<accession>A0A9D8KH19</accession>
<keyword evidence="1 7" id="KW-0436">Ligase</keyword>
<evidence type="ECO:0000313" key="8">
    <source>
        <dbReference type="Proteomes" id="UP000809273"/>
    </source>
</evidence>
<dbReference type="Pfam" id="PF03099">
    <property type="entry name" value="BPL_LplA_LipB"/>
    <property type="match status" value="1"/>
</dbReference>
<evidence type="ECO:0000256" key="4">
    <source>
        <dbReference type="ARBA" id="ARBA00023267"/>
    </source>
</evidence>
<gene>
    <name evidence="7" type="ORF">JW984_15700</name>
</gene>
<evidence type="ECO:0000256" key="5">
    <source>
        <dbReference type="ARBA" id="ARBA00024227"/>
    </source>
</evidence>
<dbReference type="NCBIfam" id="TIGR00121">
    <property type="entry name" value="birA_ligase"/>
    <property type="match status" value="1"/>
</dbReference>
<sequence length="264" mass="29315">MIEKLSFFMKGRLKTSIVGREVIYMDETDSTNEDAYRLAVNGVDEGWVVIARNQRRGKGSRGRVWSSPGGQNVYLSLVLRPKVSAEKASLLTILSALAVAETVNDYVSKGVSIKWPNDVLIDGKKVSGILLEMGTDRNGDRFFVVGIGINVNSTKMEIPTVLTDTATSLYLEIGYAVSVKDVIFKLFYRLDSWYEKYNNQGFEEIIKKFRAMCTTIGKRISVVVEENKVVDGLALGVDEDGFLLVEDEKGAVKKVISGELKTYS</sequence>
<dbReference type="InterPro" id="IPR045864">
    <property type="entry name" value="aa-tRNA-synth_II/BPL/LPL"/>
</dbReference>
<organism evidence="7 8">
    <name type="scientific">Candidatus Zymogenus saltonus</name>
    <dbReference type="NCBI Taxonomy" id="2844893"/>
    <lineage>
        <taxon>Bacteria</taxon>
        <taxon>Deltaproteobacteria</taxon>
        <taxon>Candidatus Zymogenia</taxon>
        <taxon>Candidatus Zymogeniales</taxon>
        <taxon>Candidatus Zymogenaceae</taxon>
        <taxon>Candidatus Zymogenus</taxon>
    </lineage>
</organism>
<dbReference type="EC" id="6.3.4.15" evidence="5"/>
<dbReference type="AlphaFoldDB" id="A0A9D8KH19"/>
<dbReference type="Gene3D" id="2.30.30.100">
    <property type="match status" value="1"/>
</dbReference>
<reference evidence="7" key="2">
    <citation type="submission" date="2021-01" db="EMBL/GenBank/DDBJ databases">
        <authorList>
            <person name="Hahn C.R."/>
            <person name="Youssef N.H."/>
            <person name="Elshahed M."/>
        </authorList>
    </citation>
    <scope>NUCLEOTIDE SEQUENCE</scope>
    <source>
        <strain evidence="7">Zod_Metabat.24</strain>
    </source>
</reference>
<dbReference type="InterPro" id="IPR004408">
    <property type="entry name" value="Biotin_CoA_COase_ligase"/>
</dbReference>
<proteinExistence type="predicted"/>
<dbReference type="Proteomes" id="UP000809273">
    <property type="component" value="Unassembled WGS sequence"/>
</dbReference>
<dbReference type="InterPro" id="IPR008988">
    <property type="entry name" value="Transcriptional_repressor_C"/>
</dbReference>
<keyword evidence="2" id="KW-0547">Nucleotide-binding</keyword>
<dbReference type="Pfam" id="PF02237">
    <property type="entry name" value="BPL_C"/>
    <property type="match status" value="1"/>
</dbReference>
<evidence type="ECO:0000256" key="1">
    <source>
        <dbReference type="ARBA" id="ARBA00022598"/>
    </source>
</evidence>
<dbReference type="GO" id="GO:0004077">
    <property type="term" value="F:biotin--[biotin carboxyl-carrier protein] ligase activity"/>
    <property type="evidence" value="ECO:0007669"/>
    <property type="project" value="UniProtKB-EC"/>
</dbReference>
<protein>
    <recommendedName>
        <fullName evidence="5">biotin--[biotin carboxyl-carrier protein] ligase</fullName>
        <ecNumber evidence="5">6.3.4.15</ecNumber>
    </recommendedName>
</protein>
<dbReference type="GO" id="GO:0005524">
    <property type="term" value="F:ATP binding"/>
    <property type="evidence" value="ECO:0007669"/>
    <property type="project" value="UniProtKB-KW"/>
</dbReference>
<dbReference type="SUPFAM" id="SSF55681">
    <property type="entry name" value="Class II aaRS and biotin synthetases"/>
    <property type="match status" value="1"/>
</dbReference>
<dbReference type="CDD" id="cd16442">
    <property type="entry name" value="BPL"/>
    <property type="match status" value="1"/>
</dbReference>
<dbReference type="EMBL" id="JAFGIX010000085">
    <property type="protein sequence ID" value="MBN1574641.1"/>
    <property type="molecule type" value="Genomic_DNA"/>
</dbReference>
<dbReference type="InterPro" id="IPR004143">
    <property type="entry name" value="BPL_LPL_catalytic"/>
</dbReference>
<dbReference type="InterPro" id="IPR003142">
    <property type="entry name" value="BPL_C"/>
</dbReference>
<keyword evidence="4" id="KW-0092">Biotin</keyword>
<reference evidence="7" key="1">
    <citation type="journal article" date="2021" name="Environ. Microbiol.">
        <title>Genomic characterization of three novel Desulfobacterota classes expand the metabolic and phylogenetic diversity of the phylum.</title>
        <authorList>
            <person name="Murphy C.L."/>
            <person name="Biggerstaff J."/>
            <person name="Eichhorn A."/>
            <person name="Ewing E."/>
            <person name="Shahan R."/>
            <person name="Soriano D."/>
            <person name="Stewart S."/>
            <person name="VanMol K."/>
            <person name="Walker R."/>
            <person name="Walters P."/>
            <person name="Elshahed M.S."/>
            <person name="Youssef N.H."/>
        </authorList>
    </citation>
    <scope>NUCLEOTIDE SEQUENCE</scope>
    <source>
        <strain evidence="7">Zod_Metabat.24</strain>
    </source>
</reference>
<name>A0A9D8KH19_9DELT</name>
<evidence type="ECO:0000259" key="6">
    <source>
        <dbReference type="PROSITE" id="PS51733"/>
    </source>
</evidence>
<comment type="caution">
    <text evidence="7">The sequence shown here is derived from an EMBL/GenBank/DDBJ whole genome shotgun (WGS) entry which is preliminary data.</text>
</comment>
<evidence type="ECO:0000256" key="2">
    <source>
        <dbReference type="ARBA" id="ARBA00022741"/>
    </source>
</evidence>
<dbReference type="GO" id="GO:0005737">
    <property type="term" value="C:cytoplasm"/>
    <property type="evidence" value="ECO:0007669"/>
    <property type="project" value="TreeGrafter"/>
</dbReference>
<dbReference type="PANTHER" id="PTHR12835:SF5">
    <property type="entry name" value="BIOTIN--PROTEIN LIGASE"/>
    <property type="match status" value="1"/>
</dbReference>
<evidence type="ECO:0000313" key="7">
    <source>
        <dbReference type="EMBL" id="MBN1574641.1"/>
    </source>
</evidence>
<dbReference type="Gene3D" id="3.30.930.10">
    <property type="entry name" value="Bira Bifunctional Protein, Domain 2"/>
    <property type="match status" value="1"/>
</dbReference>
<dbReference type="PANTHER" id="PTHR12835">
    <property type="entry name" value="BIOTIN PROTEIN LIGASE"/>
    <property type="match status" value="1"/>
</dbReference>
<keyword evidence="3" id="KW-0067">ATP-binding</keyword>
<evidence type="ECO:0000256" key="3">
    <source>
        <dbReference type="ARBA" id="ARBA00022840"/>
    </source>
</evidence>